<keyword evidence="1" id="KW-0732">Signal</keyword>
<protein>
    <submittedName>
        <fullName evidence="2">Uncharacterized protein</fullName>
    </submittedName>
</protein>
<dbReference type="EMBL" id="MUJZ01062063">
    <property type="protein sequence ID" value="OTF71225.1"/>
    <property type="molecule type" value="Genomic_DNA"/>
</dbReference>
<feature type="signal peptide" evidence="1">
    <location>
        <begin position="1"/>
        <end position="20"/>
    </location>
</feature>
<accession>A0A1Y3AVN2</accession>
<gene>
    <name evidence="2" type="ORF">BLA29_013816</name>
</gene>
<reference evidence="2 3" key="1">
    <citation type="submission" date="2017-03" db="EMBL/GenBank/DDBJ databases">
        <title>Genome Survey of Euroglyphus maynei.</title>
        <authorList>
            <person name="Arlian L.G."/>
            <person name="Morgan M.S."/>
            <person name="Rider S.D."/>
        </authorList>
    </citation>
    <scope>NUCLEOTIDE SEQUENCE [LARGE SCALE GENOMIC DNA]</scope>
    <source>
        <strain evidence="2">Arlian Lab</strain>
        <tissue evidence="2">Whole body</tissue>
    </source>
</reference>
<feature type="chain" id="PRO_5012079158" evidence="1">
    <location>
        <begin position="21"/>
        <end position="96"/>
    </location>
</feature>
<feature type="non-terminal residue" evidence="2">
    <location>
        <position position="96"/>
    </location>
</feature>
<evidence type="ECO:0000313" key="3">
    <source>
        <dbReference type="Proteomes" id="UP000194236"/>
    </source>
</evidence>
<evidence type="ECO:0000256" key="1">
    <source>
        <dbReference type="SAM" id="SignalP"/>
    </source>
</evidence>
<name>A0A1Y3AVN2_EURMA</name>
<keyword evidence="3" id="KW-1185">Reference proteome</keyword>
<evidence type="ECO:0000313" key="2">
    <source>
        <dbReference type="EMBL" id="OTF71225.1"/>
    </source>
</evidence>
<dbReference type="PANTHER" id="PTHR33964">
    <property type="entry name" value="RE45066P-RELATED"/>
    <property type="match status" value="1"/>
</dbReference>
<comment type="caution">
    <text evidence="2">The sequence shown here is derived from an EMBL/GenBank/DDBJ whole genome shotgun (WGS) entry which is preliminary data.</text>
</comment>
<organism evidence="2 3">
    <name type="scientific">Euroglyphus maynei</name>
    <name type="common">Mayne's house dust mite</name>
    <dbReference type="NCBI Taxonomy" id="6958"/>
    <lineage>
        <taxon>Eukaryota</taxon>
        <taxon>Metazoa</taxon>
        <taxon>Ecdysozoa</taxon>
        <taxon>Arthropoda</taxon>
        <taxon>Chelicerata</taxon>
        <taxon>Arachnida</taxon>
        <taxon>Acari</taxon>
        <taxon>Acariformes</taxon>
        <taxon>Sarcoptiformes</taxon>
        <taxon>Astigmata</taxon>
        <taxon>Psoroptidia</taxon>
        <taxon>Analgoidea</taxon>
        <taxon>Pyroglyphidae</taxon>
        <taxon>Pyroglyphinae</taxon>
        <taxon>Euroglyphus</taxon>
    </lineage>
</organism>
<proteinExistence type="predicted"/>
<dbReference type="Proteomes" id="UP000194236">
    <property type="component" value="Unassembled WGS sequence"/>
</dbReference>
<dbReference type="AlphaFoldDB" id="A0A1Y3AVN2"/>
<dbReference type="PANTHER" id="PTHR33964:SF1">
    <property type="entry name" value="RE45066P"/>
    <property type="match status" value="1"/>
</dbReference>
<sequence length="96" mass="10754">MFSTSIIVVIVATMIVTINAENVNQTKGNKTCDVKEVDKCATALTPLTDADFLERPPKTLAEIDQWCRKFKQSVACVRQYSDKCLAEESRRTLSII</sequence>